<protein>
    <submittedName>
        <fullName evidence="1">Orphan protein</fullName>
    </submittedName>
</protein>
<dbReference type="eggNOG" id="COG2929">
    <property type="taxonomic scope" value="Bacteria"/>
</dbReference>
<dbReference type="KEGG" id="pha:PSHAa2111"/>
<dbReference type="Pfam" id="PF04365">
    <property type="entry name" value="BrnT_toxin"/>
    <property type="match status" value="1"/>
</dbReference>
<dbReference type="BioCyc" id="PHAL326442:PSHA_RS10425-MONOMER"/>
<proteinExistence type="predicted"/>
<evidence type="ECO:0000313" key="2">
    <source>
        <dbReference type="Proteomes" id="UP000006843"/>
    </source>
</evidence>
<dbReference type="EMBL" id="CR954246">
    <property type="protein sequence ID" value="CAI87167.1"/>
    <property type="molecule type" value="Genomic_DNA"/>
</dbReference>
<organism evidence="1 2">
    <name type="scientific">Pseudoalteromonas translucida (strain TAC 125)</name>
    <dbReference type="NCBI Taxonomy" id="326442"/>
    <lineage>
        <taxon>Bacteria</taxon>
        <taxon>Pseudomonadati</taxon>
        <taxon>Pseudomonadota</taxon>
        <taxon>Gammaproteobacteria</taxon>
        <taxon>Alteromonadales</taxon>
        <taxon>Pseudoalteromonadaceae</taxon>
        <taxon>Pseudoalteromonas</taxon>
    </lineage>
</organism>
<dbReference type="Gene3D" id="3.10.450.530">
    <property type="entry name" value="Ribonuclease toxin, BrnT, of type II toxin-antitoxin system"/>
    <property type="match status" value="1"/>
</dbReference>
<dbReference type="InterPro" id="IPR007460">
    <property type="entry name" value="BrnT_toxin"/>
</dbReference>
<keyword evidence="2" id="KW-1185">Reference proteome</keyword>
<name>Q3IEL7_PSET1</name>
<evidence type="ECO:0000313" key="1">
    <source>
        <dbReference type="EMBL" id="CAI87167.1"/>
    </source>
</evidence>
<sequence length="166" mass="19550">MNCGSCQYFKDLTFFNMGLRCMNKSNSPTVGDFKILNNENYSCGHYKVYHPNNRFEWDKNKNASNQKKHKIGFERIHDLYNDKFMLQMVVQTEKWEDVSNLPPHVERNEGNIDPIRAKLIGEIDGKIYTAIYTFRGGVGDMKYRIISLRRADKNDRNSYETFKNSK</sequence>
<dbReference type="InterPro" id="IPR038573">
    <property type="entry name" value="BrnT_sf"/>
</dbReference>
<dbReference type="AlphaFoldDB" id="Q3IEL7"/>
<dbReference type="HOGENOM" id="CLU_1601279_0_0_6"/>
<reference evidence="1 2" key="1">
    <citation type="journal article" date="2005" name="Genome Res.">
        <title>Coping with cold: the genome of the versatile marine Antarctica bacterium Pseudoalteromonas haloplanktis TAC125.</title>
        <authorList>
            <person name="Medigue C."/>
            <person name="Krin E."/>
            <person name="Pascal G."/>
            <person name="Barbe V."/>
            <person name="Bernsel A."/>
            <person name="Bertin P."/>
            <person name="Cheung F."/>
            <person name="Cruveiller S."/>
            <person name="Damico S."/>
            <person name="Duilio A."/>
            <person name="Fang G."/>
            <person name="Feller G."/>
            <person name="Mangenot S."/>
            <person name="Marino G."/>
            <person name="Nilsson J."/>
            <person name="Parilli E."/>
            <person name="Rocha E."/>
            <person name="Rouy Z."/>
            <person name="Sekowska A."/>
            <person name="Tutino M.L."/>
            <person name="Vallenet D."/>
            <person name="von Heijne G."/>
            <person name="Danchin A."/>
        </authorList>
    </citation>
    <scope>NUCLEOTIDE SEQUENCE [LARGE SCALE GENOMIC DNA]</scope>
    <source>
        <strain evidence="2">TAC 125</strain>
    </source>
</reference>
<accession>Q3IEL7</accession>
<dbReference type="Proteomes" id="UP000006843">
    <property type="component" value="Chromosome I"/>
</dbReference>
<gene>
    <name evidence="1" type="ordered locus">PSHAa2111</name>
</gene>